<accession>A0A8S5RY94</accession>
<evidence type="ECO:0000313" key="1">
    <source>
        <dbReference type="EMBL" id="DAF43370.1"/>
    </source>
</evidence>
<dbReference type="EMBL" id="BK032506">
    <property type="protein sequence ID" value="DAF43370.1"/>
    <property type="molecule type" value="Genomic_DNA"/>
</dbReference>
<proteinExistence type="predicted"/>
<sequence>MIDLTNKCVLVRTHEEYENILKAAKKQGYRWYGGKEVYPYPFEKQQIPDILKFDSNKELTRNASLAPGYELVEASDVIEYEKKIKDAINLVRAFAKNPDRTLIDSLIKSLKLLADTIESQM</sequence>
<name>A0A8S5RY94_9CAUD</name>
<organism evidence="1">
    <name type="scientific">Siphoviridae sp. ctEJG5</name>
    <dbReference type="NCBI Taxonomy" id="2827814"/>
    <lineage>
        <taxon>Viruses</taxon>
        <taxon>Duplodnaviria</taxon>
        <taxon>Heunggongvirae</taxon>
        <taxon>Uroviricota</taxon>
        <taxon>Caudoviricetes</taxon>
    </lineage>
</organism>
<protein>
    <submittedName>
        <fullName evidence="1">Uncharacterized protein</fullName>
    </submittedName>
</protein>
<reference evidence="1" key="1">
    <citation type="journal article" date="2021" name="Proc. Natl. Acad. Sci. U.S.A.">
        <title>A Catalog of Tens of Thousands of Viruses from Human Metagenomes Reveals Hidden Associations with Chronic Diseases.</title>
        <authorList>
            <person name="Tisza M.J."/>
            <person name="Buck C.B."/>
        </authorList>
    </citation>
    <scope>NUCLEOTIDE SEQUENCE</scope>
    <source>
        <strain evidence="1">CtEJG5</strain>
    </source>
</reference>